<evidence type="ECO:0000256" key="2">
    <source>
        <dbReference type="ARBA" id="ARBA00009409"/>
    </source>
</evidence>
<evidence type="ECO:0000256" key="1">
    <source>
        <dbReference type="ARBA" id="ARBA00001668"/>
    </source>
</evidence>
<keyword evidence="6" id="KW-0234">DNA repair</keyword>
<keyword evidence="3" id="KW-0227">DNA damage</keyword>
<evidence type="ECO:0000313" key="12">
    <source>
        <dbReference type="EMBL" id="CAK0793320.1"/>
    </source>
</evidence>
<reference evidence="12" key="1">
    <citation type="submission" date="2023-10" db="EMBL/GenBank/DDBJ databases">
        <authorList>
            <person name="Chen Y."/>
            <person name="Shah S."/>
            <person name="Dougan E. K."/>
            <person name="Thang M."/>
            <person name="Chan C."/>
        </authorList>
    </citation>
    <scope>NUCLEOTIDE SEQUENCE [LARGE SCALE GENOMIC DNA]</scope>
</reference>
<dbReference type="InterPro" id="IPR010979">
    <property type="entry name" value="Ribosomal_uS13-like_H2TH"/>
</dbReference>
<dbReference type="Pfam" id="PF06831">
    <property type="entry name" value="H2TH"/>
    <property type="match status" value="1"/>
</dbReference>
<protein>
    <recommendedName>
        <fullName evidence="11">Formamidopyrimidine-DNA glycosylase catalytic domain-containing protein</fullName>
    </recommendedName>
</protein>
<evidence type="ECO:0000256" key="4">
    <source>
        <dbReference type="ARBA" id="ARBA00022801"/>
    </source>
</evidence>
<dbReference type="Gene3D" id="1.10.8.50">
    <property type="match status" value="1"/>
</dbReference>
<dbReference type="EMBL" id="CAUYUJ010000936">
    <property type="protein sequence ID" value="CAK0793320.1"/>
    <property type="molecule type" value="Genomic_DNA"/>
</dbReference>
<dbReference type="SMART" id="SM01232">
    <property type="entry name" value="H2TH"/>
    <property type="match status" value="1"/>
</dbReference>
<keyword evidence="5" id="KW-0238">DNA-binding</keyword>
<dbReference type="InterPro" id="IPR015886">
    <property type="entry name" value="H2TH_FPG"/>
</dbReference>
<evidence type="ECO:0000256" key="8">
    <source>
        <dbReference type="ARBA" id="ARBA00023268"/>
    </source>
</evidence>
<organism evidence="12 13">
    <name type="scientific">Prorocentrum cordatum</name>
    <dbReference type="NCBI Taxonomy" id="2364126"/>
    <lineage>
        <taxon>Eukaryota</taxon>
        <taxon>Sar</taxon>
        <taxon>Alveolata</taxon>
        <taxon>Dinophyceae</taxon>
        <taxon>Prorocentrales</taxon>
        <taxon>Prorocentraceae</taxon>
        <taxon>Prorocentrum</taxon>
    </lineage>
</organism>
<keyword evidence="7" id="KW-0456">Lyase</keyword>
<feature type="domain" description="Formamidopyrimidine-DNA glycosylase catalytic" evidence="11">
    <location>
        <begin position="1"/>
        <end position="50"/>
    </location>
</feature>
<dbReference type="InterPro" id="IPR035937">
    <property type="entry name" value="FPG_N"/>
</dbReference>
<name>A0ABN9PM42_9DINO</name>
<evidence type="ECO:0000256" key="3">
    <source>
        <dbReference type="ARBA" id="ARBA00022763"/>
    </source>
</evidence>
<dbReference type="SUPFAM" id="SSF46946">
    <property type="entry name" value="S13-like H2TH domain"/>
    <property type="match status" value="1"/>
</dbReference>
<keyword evidence="8" id="KW-0511">Multifunctional enzyme</keyword>
<evidence type="ECO:0000259" key="11">
    <source>
        <dbReference type="PROSITE" id="PS51068"/>
    </source>
</evidence>
<dbReference type="PROSITE" id="PS51068">
    <property type="entry name" value="FPG_CAT"/>
    <property type="match status" value="1"/>
</dbReference>
<gene>
    <name evidence="12" type="ORF">PCOR1329_LOCUS3654</name>
</gene>
<sequence length="218" mass="23208">MTGAIRILGAKGVAYKRLREDAQWPPRFTKLLLSLSGGKELALTDPRRFGKVLLRESPEEQPPLSLLAPDPVTDALPLREFVAGLRSARAPVKALLLSQDKLVCGVGNWVADEVLFHAAVHPATSACALTDAEARAVHAAVLRICRIACSVSADHTRFPKGWLFHHRWGKGRDSAGQGGSAREAPPKGAALPDGRAIEFSVVGGRTTAYVPAVQGSSP</sequence>
<accession>A0ABN9PM42</accession>
<dbReference type="PANTHER" id="PTHR22993">
    <property type="entry name" value="FORMAMIDOPYRIMIDINE-DNA GLYCOSYLASE"/>
    <property type="match status" value="1"/>
</dbReference>
<evidence type="ECO:0000256" key="10">
    <source>
        <dbReference type="SAM" id="MobiDB-lite"/>
    </source>
</evidence>
<dbReference type="PANTHER" id="PTHR22993:SF9">
    <property type="entry name" value="FORMAMIDOPYRIMIDINE-DNA GLYCOSYLASE"/>
    <property type="match status" value="1"/>
</dbReference>
<evidence type="ECO:0000313" key="13">
    <source>
        <dbReference type="Proteomes" id="UP001189429"/>
    </source>
</evidence>
<dbReference type="InterPro" id="IPR012319">
    <property type="entry name" value="FPG_cat"/>
</dbReference>
<comment type="caution">
    <text evidence="12">The sequence shown here is derived from an EMBL/GenBank/DDBJ whole genome shotgun (WGS) entry which is preliminary data.</text>
</comment>
<feature type="non-terminal residue" evidence="12">
    <location>
        <position position="218"/>
    </location>
</feature>
<comment type="catalytic activity">
    <reaction evidence="1">
        <text>Hydrolysis of DNA containing ring-opened 7-methylguanine residues, releasing 2,6-diamino-4-hydroxy-5-(N-methyl)formamidopyrimidine.</text>
        <dbReference type="EC" id="3.2.2.23"/>
    </reaction>
</comment>
<keyword evidence="4" id="KW-0378">Hydrolase</keyword>
<dbReference type="Pfam" id="PF01149">
    <property type="entry name" value="Fapy_DNA_glyco"/>
    <property type="match status" value="1"/>
</dbReference>
<dbReference type="Proteomes" id="UP001189429">
    <property type="component" value="Unassembled WGS sequence"/>
</dbReference>
<evidence type="ECO:0000256" key="7">
    <source>
        <dbReference type="ARBA" id="ARBA00023239"/>
    </source>
</evidence>
<proteinExistence type="inferred from homology"/>
<evidence type="ECO:0000256" key="6">
    <source>
        <dbReference type="ARBA" id="ARBA00023204"/>
    </source>
</evidence>
<evidence type="ECO:0000256" key="9">
    <source>
        <dbReference type="ARBA" id="ARBA00023295"/>
    </source>
</evidence>
<comment type="similarity">
    <text evidence="2">Belongs to the FPG family.</text>
</comment>
<keyword evidence="9" id="KW-0326">Glycosidase</keyword>
<evidence type="ECO:0000256" key="5">
    <source>
        <dbReference type="ARBA" id="ARBA00023125"/>
    </source>
</evidence>
<feature type="region of interest" description="Disordered" evidence="10">
    <location>
        <begin position="173"/>
        <end position="192"/>
    </location>
</feature>
<dbReference type="Gene3D" id="3.20.190.10">
    <property type="entry name" value="MutM-like, N-terminal"/>
    <property type="match status" value="1"/>
</dbReference>
<dbReference type="SUPFAM" id="SSF81624">
    <property type="entry name" value="N-terminal domain of MutM-like DNA repair proteins"/>
    <property type="match status" value="1"/>
</dbReference>
<keyword evidence="13" id="KW-1185">Reference proteome</keyword>